<accession>D0LWS6</accession>
<protein>
    <recommendedName>
        <fullName evidence="2">Integrase catalytic domain-containing protein</fullName>
    </recommendedName>
</protein>
<feature type="region of interest" description="Disordered" evidence="1">
    <location>
        <begin position="157"/>
        <end position="183"/>
    </location>
</feature>
<dbReference type="InterPro" id="IPR012337">
    <property type="entry name" value="RNaseH-like_sf"/>
</dbReference>
<dbReference type="SUPFAM" id="SSF53098">
    <property type="entry name" value="Ribonuclease H-like"/>
    <property type="match status" value="1"/>
</dbReference>
<dbReference type="InterPro" id="IPR001584">
    <property type="entry name" value="Integrase_cat-core"/>
</dbReference>
<evidence type="ECO:0000259" key="2">
    <source>
        <dbReference type="PROSITE" id="PS50994"/>
    </source>
</evidence>
<evidence type="ECO:0000256" key="1">
    <source>
        <dbReference type="SAM" id="MobiDB-lite"/>
    </source>
</evidence>
<dbReference type="PROSITE" id="PS50994">
    <property type="entry name" value="INTEGRASE"/>
    <property type="match status" value="1"/>
</dbReference>
<proteinExistence type="predicted"/>
<dbReference type="InterPro" id="IPR036397">
    <property type="entry name" value="RNaseH_sf"/>
</dbReference>
<evidence type="ECO:0000313" key="3">
    <source>
        <dbReference type="EMBL" id="ACY14173.1"/>
    </source>
</evidence>
<dbReference type="Proteomes" id="UP000001880">
    <property type="component" value="Chromosome"/>
</dbReference>
<name>D0LWS6_HALO1</name>
<feature type="domain" description="Integrase catalytic" evidence="2">
    <location>
        <begin position="252"/>
        <end position="443"/>
    </location>
</feature>
<keyword evidence="4" id="KW-1185">Reference proteome</keyword>
<organism evidence="3 4">
    <name type="scientific">Haliangium ochraceum (strain DSM 14365 / JCM 11303 / SMP-2)</name>
    <dbReference type="NCBI Taxonomy" id="502025"/>
    <lineage>
        <taxon>Bacteria</taxon>
        <taxon>Pseudomonadati</taxon>
        <taxon>Myxococcota</taxon>
        <taxon>Polyangia</taxon>
        <taxon>Haliangiales</taxon>
        <taxon>Kofleriaceae</taxon>
        <taxon>Haliangium</taxon>
    </lineage>
</organism>
<evidence type="ECO:0000313" key="4">
    <source>
        <dbReference type="Proteomes" id="UP000001880"/>
    </source>
</evidence>
<dbReference type="Gene3D" id="3.30.420.10">
    <property type="entry name" value="Ribonuclease H-like superfamily/Ribonuclease H"/>
    <property type="match status" value="1"/>
</dbReference>
<dbReference type="AlphaFoldDB" id="D0LWS6"/>
<dbReference type="KEGG" id="hoh:Hoch_1623"/>
<dbReference type="GO" id="GO:0003676">
    <property type="term" value="F:nucleic acid binding"/>
    <property type="evidence" value="ECO:0007669"/>
    <property type="project" value="InterPro"/>
</dbReference>
<dbReference type="HOGENOM" id="CLU_436644_0_0_7"/>
<dbReference type="GO" id="GO:0015074">
    <property type="term" value="P:DNA integration"/>
    <property type="evidence" value="ECO:0007669"/>
    <property type="project" value="InterPro"/>
</dbReference>
<feature type="compositionally biased region" description="Basic and acidic residues" evidence="1">
    <location>
        <begin position="157"/>
        <end position="173"/>
    </location>
</feature>
<reference evidence="3 4" key="1">
    <citation type="journal article" date="2010" name="Stand. Genomic Sci.">
        <title>Complete genome sequence of Haliangium ochraceum type strain (SMP-2).</title>
        <authorList>
            <consortium name="US DOE Joint Genome Institute (JGI-PGF)"/>
            <person name="Ivanova N."/>
            <person name="Daum C."/>
            <person name="Lang E."/>
            <person name="Abt B."/>
            <person name="Kopitz M."/>
            <person name="Saunders E."/>
            <person name="Lapidus A."/>
            <person name="Lucas S."/>
            <person name="Glavina Del Rio T."/>
            <person name="Nolan M."/>
            <person name="Tice H."/>
            <person name="Copeland A."/>
            <person name="Cheng J.F."/>
            <person name="Chen F."/>
            <person name="Bruce D."/>
            <person name="Goodwin L."/>
            <person name="Pitluck S."/>
            <person name="Mavromatis K."/>
            <person name="Pati A."/>
            <person name="Mikhailova N."/>
            <person name="Chen A."/>
            <person name="Palaniappan K."/>
            <person name="Land M."/>
            <person name="Hauser L."/>
            <person name="Chang Y.J."/>
            <person name="Jeffries C.D."/>
            <person name="Detter J.C."/>
            <person name="Brettin T."/>
            <person name="Rohde M."/>
            <person name="Goker M."/>
            <person name="Bristow J."/>
            <person name="Markowitz V."/>
            <person name="Eisen J.A."/>
            <person name="Hugenholtz P."/>
            <person name="Kyrpides N.C."/>
            <person name="Klenk H.P."/>
        </authorList>
    </citation>
    <scope>NUCLEOTIDE SEQUENCE [LARGE SCALE GENOMIC DNA]</scope>
    <source>
        <strain evidence="4">DSM 14365 / CIP 107738 / JCM 11303 / AJ 13395 / SMP-2</strain>
    </source>
</reference>
<gene>
    <name evidence="3" type="ordered locus">Hoch_1623</name>
</gene>
<dbReference type="EMBL" id="CP001804">
    <property type="protein sequence ID" value="ACY14173.1"/>
    <property type="molecule type" value="Genomic_DNA"/>
</dbReference>
<dbReference type="eggNOG" id="COG2801">
    <property type="taxonomic scope" value="Bacteria"/>
</dbReference>
<sequence length="663" mass="72363">MCVVREQTKPVSEASLSPSVLAGLLLDARAHLRALGLPHPEVGEILEATSACRSQAFARRAAVRSAVQTLNRPRGRPARDRADSDEAQVARIALAYVAAHPGCVVHRGQRRFYSSGYRAAISALRQRWRHLPLSSFARAVQVRPSTLRAWLRRDEGDGGERRVCGRDLEHEPGPRPSRARVTRERTPAAELIDAWRSWSGSFSGFCAYTRTVLGLPWRRTAIARRLADAGLRVPETRAGRAAEDDAVRGAFRSFFPGAIWSSDGARVVVRVDGEAYAFNLQLAVDTDSGALLGVSIRDHEDGSAVREAFFDAVRTAGAPPLGLLLDQRPCNHGETVQALQRHTEVIYAGRNRPQSKGHVEGAFGLFAQSAPPLELWLERGSGRDGEAAEAGEGGVDRRTLARQTASLVVQTWARSWNYRPRRTRGRNHRVALYRGASVSAQAQHEAGVEIARRARRGPGRRCRTRQLGLQSFVRAELARLGIADAAGYTARALATRPSHAVIDALAMFDGKRAAATLPADAGGAYLLGIVERLCREREGLALGDALWRVRSDARAHVAATLDDMFAHAWAAGGEGDASGHAIDHAVGHAIDHAIDHASDSEGKVDRQLWLVVVARLIARAPGHLRREHYRRACRRILACARWSARTQREAMRSVAAELLPLSA</sequence>